<dbReference type="EMBL" id="BBSA01000001">
    <property type="protein sequence ID" value="GAM60261.1"/>
    <property type="molecule type" value="Genomic_DNA"/>
</dbReference>
<protein>
    <submittedName>
        <fullName evidence="2">Uncharacterized protein</fullName>
    </submittedName>
</protein>
<feature type="signal peptide" evidence="1">
    <location>
        <begin position="1"/>
        <end position="20"/>
    </location>
</feature>
<sequence>MLKKKLLTIAMCSLAPAAYALNSSEIEDQRLPAIISAVEVQNKSFSEQNPNLLAPTSKISNEVGEMINVALVTGHDSRLLSNCSLNATGLLTRQTTASVSDEAEKLLASTSDHFWGQHSPTVEQQLVGISNYLSVKSQEMPFELSTPSGSEWRDLDQTDVRASKAWQEMSAYPNGTRFVVAIGLQEDLIRDNSHYIYAEKLENDIVFIDGQTNLAKDIPPTYLYDSFDFAHLNIPSVTTMMFWALTPIEA</sequence>
<proteinExistence type="predicted"/>
<reference evidence="2 3" key="2">
    <citation type="submission" date="2015-01" db="EMBL/GenBank/DDBJ databases">
        <authorList>
            <consortium name="NBRP consortium"/>
            <person name="Sawabe T."/>
            <person name="Meirelles P."/>
            <person name="Feng G."/>
            <person name="Sayaka M."/>
            <person name="Hattori M."/>
            <person name="Ohkuma M."/>
        </authorList>
    </citation>
    <scope>NUCLEOTIDE SEQUENCE [LARGE SCALE GENOMIC DNA]</scope>
    <source>
        <strain evidence="2 3">JCM19232</strain>
    </source>
</reference>
<dbReference type="AlphaFoldDB" id="A0A0B8P214"/>
<keyword evidence="1" id="KW-0732">Signal</keyword>
<evidence type="ECO:0000313" key="3">
    <source>
        <dbReference type="Proteomes" id="UP000031670"/>
    </source>
</evidence>
<evidence type="ECO:0000313" key="2">
    <source>
        <dbReference type="EMBL" id="GAM60261.1"/>
    </source>
</evidence>
<comment type="caution">
    <text evidence="2">The sequence shown here is derived from an EMBL/GenBank/DDBJ whole genome shotgun (WGS) entry which is preliminary data.</text>
</comment>
<reference evidence="2 3" key="1">
    <citation type="submission" date="2015-01" db="EMBL/GenBank/DDBJ databases">
        <title>Vibrio sp. C5 JCM 19232 whole genome shotgun sequence.</title>
        <authorList>
            <person name="Sawabe T."/>
            <person name="Meirelles P."/>
            <person name="Feng G."/>
            <person name="Sayaka M."/>
            <person name="Hattori M."/>
            <person name="Ohkuma M."/>
        </authorList>
    </citation>
    <scope>NUCLEOTIDE SEQUENCE [LARGE SCALE GENOMIC DNA]</scope>
    <source>
        <strain evidence="2 3">JCM19232</strain>
    </source>
</reference>
<organism evidence="2 3">
    <name type="scientific">Vibrio ishigakensis</name>
    <dbReference type="NCBI Taxonomy" id="1481914"/>
    <lineage>
        <taxon>Bacteria</taxon>
        <taxon>Pseudomonadati</taxon>
        <taxon>Pseudomonadota</taxon>
        <taxon>Gammaproteobacteria</taxon>
        <taxon>Vibrionales</taxon>
        <taxon>Vibrionaceae</taxon>
        <taxon>Vibrio</taxon>
    </lineage>
</organism>
<dbReference type="Proteomes" id="UP000031670">
    <property type="component" value="Unassembled WGS sequence"/>
</dbReference>
<evidence type="ECO:0000256" key="1">
    <source>
        <dbReference type="SAM" id="SignalP"/>
    </source>
</evidence>
<name>A0A0B8P214_9VIBR</name>
<feature type="chain" id="PRO_5002136698" evidence="1">
    <location>
        <begin position="21"/>
        <end position="250"/>
    </location>
</feature>
<accession>A0A0B8P214</accession>
<gene>
    <name evidence="2" type="ORF">JCM19232_594</name>
</gene>